<evidence type="ECO:0000313" key="2">
    <source>
        <dbReference type="Proteomes" id="UP000796880"/>
    </source>
</evidence>
<dbReference type="EMBL" id="VOIH02000001">
    <property type="protein sequence ID" value="KAF3457730.1"/>
    <property type="molecule type" value="Genomic_DNA"/>
</dbReference>
<accession>A0A8K0MU00</accession>
<proteinExistence type="predicted"/>
<sequence>MSEFYYPKPTYSSIKMHHRGQFKGDNVAHEGNDAVEFEEQDEVNVKNMVNEEIKVKQENDINDGVENEAVDFVNKNYTNRDDEDLYDTFVVKVDDVQGGVNHNHNERVICDEENCENISDFDNSDADGSIRSKYK</sequence>
<evidence type="ECO:0000313" key="1">
    <source>
        <dbReference type="EMBL" id="KAF3457730.1"/>
    </source>
</evidence>
<comment type="caution">
    <text evidence="1">The sequence shown here is derived from an EMBL/GenBank/DDBJ whole genome shotgun (WGS) entry which is preliminary data.</text>
</comment>
<gene>
    <name evidence="1" type="ORF">FNV43_RR02388</name>
</gene>
<protein>
    <submittedName>
        <fullName evidence="1">Uncharacterized protein</fullName>
    </submittedName>
</protein>
<organism evidence="1 2">
    <name type="scientific">Rhamnella rubrinervis</name>
    <dbReference type="NCBI Taxonomy" id="2594499"/>
    <lineage>
        <taxon>Eukaryota</taxon>
        <taxon>Viridiplantae</taxon>
        <taxon>Streptophyta</taxon>
        <taxon>Embryophyta</taxon>
        <taxon>Tracheophyta</taxon>
        <taxon>Spermatophyta</taxon>
        <taxon>Magnoliopsida</taxon>
        <taxon>eudicotyledons</taxon>
        <taxon>Gunneridae</taxon>
        <taxon>Pentapetalae</taxon>
        <taxon>rosids</taxon>
        <taxon>fabids</taxon>
        <taxon>Rosales</taxon>
        <taxon>Rhamnaceae</taxon>
        <taxon>rhamnoid group</taxon>
        <taxon>Rhamneae</taxon>
        <taxon>Rhamnella</taxon>
    </lineage>
</organism>
<name>A0A8K0MU00_9ROSA</name>
<dbReference type="AlphaFoldDB" id="A0A8K0MU00"/>
<reference evidence="1" key="1">
    <citation type="submission" date="2020-03" db="EMBL/GenBank/DDBJ databases">
        <title>A high-quality chromosome-level genome assembly of a woody plant with both climbing and erect habits, Rhamnella rubrinervis.</title>
        <authorList>
            <person name="Lu Z."/>
            <person name="Yang Y."/>
            <person name="Zhu X."/>
            <person name="Sun Y."/>
        </authorList>
    </citation>
    <scope>NUCLEOTIDE SEQUENCE</scope>
    <source>
        <strain evidence="1">BYM</strain>
        <tissue evidence="1">Leaf</tissue>
    </source>
</reference>
<dbReference type="Proteomes" id="UP000796880">
    <property type="component" value="Unassembled WGS sequence"/>
</dbReference>
<keyword evidence="2" id="KW-1185">Reference proteome</keyword>